<feature type="region of interest" description="Disordered" evidence="2">
    <location>
        <begin position="55"/>
        <end position="76"/>
    </location>
</feature>
<name>A0A2P5I3A8_DIAHE</name>
<protein>
    <submittedName>
        <fullName evidence="3">Uncharacterized protein</fullName>
    </submittedName>
</protein>
<feature type="region of interest" description="Disordered" evidence="2">
    <location>
        <begin position="417"/>
        <end position="449"/>
    </location>
</feature>
<feature type="coiled-coil region" evidence="1">
    <location>
        <begin position="335"/>
        <end position="389"/>
    </location>
</feature>
<reference evidence="3" key="1">
    <citation type="submission" date="2017-09" db="EMBL/GenBank/DDBJ databases">
        <title>Polyketide synthases of a Diaporthe helianthi virulent isolate.</title>
        <authorList>
            <person name="Baroncelli R."/>
        </authorList>
    </citation>
    <scope>NUCLEOTIDE SEQUENCE [LARGE SCALE GENOMIC DNA]</scope>
    <source>
        <strain evidence="3">7/96</strain>
    </source>
</reference>
<dbReference type="InParanoid" id="A0A2P5I3A8"/>
<dbReference type="Proteomes" id="UP000094444">
    <property type="component" value="Unassembled WGS sequence"/>
</dbReference>
<dbReference type="OrthoDB" id="5243588at2759"/>
<feature type="compositionally biased region" description="Pro residues" evidence="2">
    <location>
        <begin position="55"/>
        <end position="69"/>
    </location>
</feature>
<proteinExistence type="predicted"/>
<evidence type="ECO:0000313" key="3">
    <source>
        <dbReference type="EMBL" id="POS76998.1"/>
    </source>
</evidence>
<evidence type="ECO:0000256" key="2">
    <source>
        <dbReference type="SAM" id="MobiDB-lite"/>
    </source>
</evidence>
<feature type="compositionally biased region" description="Low complexity" evidence="2">
    <location>
        <begin position="424"/>
        <end position="434"/>
    </location>
</feature>
<sequence length="449" mass="50243">MPRPEVVELLKARLFVLGLLAGACRYCFGSYTALPGVFLALLITLCTSWEALTIKPPPSPIPEPSPGPGPRQDARDEMAQMAQSLDEMEVLLQSQGDWVDKTGTAFLNSFRHIYKQQRDQLQQYTDFRKEYDEKLSSIQDDHRNEVAEASRTAAENNTALCNLIEQYRQDIEKNQKTVGDHVSSVNAVLLRQGGALTAARERVEASARAAVEENRKLVRELGASVNSVVSDHARLVEDYQAALDGVVLLNTANRVFSLVHVAAGWEVLGFVVEDVQGQGELQPGEQPASMVDNVQELSRTFRGTPNQTAQATPEMTAAMLSQVQDKVQATLKAQQGEETAQLRRAQADIEKLRADLGEIEEFRRLVREREELERQHEDLDKRHRRQREMLEIMRSDPERIQRDEEFCAEVEEITKEVEGKKRVASATATASSSSPGKTCQSRAHLSPLR</sequence>
<dbReference type="AlphaFoldDB" id="A0A2P5I3A8"/>
<accession>A0A2P5I3A8</accession>
<dbReference type="EMBL" id="MAVT02000311">
    <property type="protein sequence ID" value="POS76998.1"/>
    <property type="molecule type" value="Genomic_DNA"/>
</dbReference>
<gene>
    <name evidence="3" type="ORF">DHEL01_v204617</name>
</gene>
<comment type="caution">
    <text evidence="3">The sequence shown here is derived from an EMBL/GenBank/DDBJ whole genome shotgun (WGS) entry which is preliminary data.</text>
</comment>
<organism evidence="3 4">
    <name type="scientific">Diaporthe helianthi</name>
    <dbReference type="NCBI Taxonomy" id="158607"/>
    <lineage>
        <taxon>Eukaryota</taxon>
        <taxon>Fungi</taxon>
        <taxon>Dikarya</taxon>
        <taxon>Ascomycota</taxon>
        <taxon>Pezizomycotina</taxon>
        <taxon>Sordariomycetes</taxon>
        <taxon>Sordariomycetidae</taxon>
        <taxon>Diaporthales</taxon>
        <taxon>Diaporthaceae</taxon>
        <taxon>Diaporthe</taxon>
    </lineage>
</organism>
<keyword evidence="4" id="KW-1185">Reference proteome</keyword>
<dbReference type="PROSITE" id="PS51257">
    <property type="entry name" value="PROKAR_LIPOPROTEIN"/>
    <property type="match status" value="1"/>
</dbReference>
<keyword evidence="1" id="KW-0175">Coiled coil</keyword>
<evidence type="ECO:0000256" key="1">
    <source>
        <dbReference type="SAM" id="Coils"/>
    </source>
</evidence>
<evidence type="ECO:0000313" key="4">
    <source>
        <dbReference type="Proteomes" id="UP000094444"/>
    </source>
</evidence>